<dbReference type="GO" id="GO:0005524">
    <property type="term" value="F:ATP binding"/>
    <property type="evidence" value="ECO:0007669"/>
    <property type="project" value="UniProtKB-KW"/>
</dbReference>
<evidence type="ECO:0000259" key="5">
    <source>
        <dbReference type="PROSITE" id="PS50893"/>
    </source>
</evidence>
<dbReference type="SUPFAM" id="SSF52540">
    <property type="entry name" value="P-loop containing nucleoside triphosphate hydrolases"/>
    <property type="match status" value="1"/>
</dbReference>
<accession>A0A7S8FA14</accession>
<evidence type="ECO:0000256" key="2">
    <source>
        <dbReference type="ARBA" id="ARBA00022741"/>
    </source>
</evidence>
<dbReference type="PROSITE" id="PS50893">
    <property type="entry name" value="ABC_TRANSPORTER_2"/>
    <property type="match status" value="1"/>
</dbReference>
<evidence type="ECO:0000256" key="1">
    <source>
        <dbReference type="ARBA" id="ARBA00022448"/>
    </source>
</evidence>
<protein>
    <submittedName>
        <fullName evidence="6">ABC transporter ATP-binding protein</fullName>
    </submittedName>
</protein>
<dbReference type="PROSITE" id="PS00211">
    <property type="entry name" value="ABC_TRANSPORTER_1"/>
    <property type="match status" value="1"/>
</dbReference>
<dbReference type="InterPro" id="IPR017871">
    <property type="entry name" value="ABC_transporter-like_CS"/>
</dbReference>
<evidence type="ECO:0000256" key="3">
    <source>
        <dbReference type="ARBA" id="ARBA00022840"/>
    </source>
</evidence>
<proteinExistence type="predicted"/>
<reference evidence="6 7" key="1">
    <citation type="journal article" date="2020" name="ISME J.">
        <title>Enrichment and physiological characterization of a novel comammox Nitrospira indicates ammonium inhibition of complete nitrification.</title>
        <authorList>
            <person name="Sakoula D."/>
            <person name="Koch H."/>
            <person name="Frank J."/>
            <person name="Jetten M.S.M."/>
            <person name="van Kessel M.A.H.J."/>
            <person name="Lucker S."/>
        </authorList>
    </citation>
    <scope>NUCLEOTIDE SEQUENCE [LARGE SCALE GENOMIC DNA]</scope>
    <source>
        <strain evidence="6">Comreactor17</strain>
    </source>
</reference>
<evidence type="ECO:0000313" key="7">
    <source>
        <dbReference type="Proteomes" id="UP000593737"/>
    </source>
</evidence>
<dbReference type="PANTHER" id="PTHR43023:SF3">
    <property type="entry name" value="PROTEIN TRIGALACTOSYLDIACYLGLYCEROL 3, CHLOROPLASTIC"/>
    <property type="match status" value="1"/>
</dbReference>
<dbReference type="KEGG" id="nkf:Nkreftii_000118"/>
<dbReference type="InterPro" id="IPR003593">
    <property type="entry name" value="AAA+_ATPase"/>
</dbReference>
<dbReference type="InterPro" id="IPR027417">
    <property type="entry name" value="P-loop_NTPase"/>
</dbReference>
<sequence>MRSAAFCSIGGTSSVLRSLREGQLLMSSATNLQTPVIEVRHVATKFGQAVVHEDVSLSINPGEIFAIAGGNGCGKTTLLREIIGLIVPSAGTIRLFGIDSRRLEAGDGHPVHRRFGVMFQHGALFSSFTLAENVAVPLREHTTLSADLIRDIVAAKIAMVGLPPDSAAKYPNELSGGMRRRAALARAIVMDPELLFLDEPTAGLDPIIAAGFDDLVLSLKSLLGLTVVMVTHDLDSLWRIANRVAVLGRGKVLGVGTMQELSQSDDPVIREYFQGPRGRAASEQAAWNTRDHRASTTDPA</sequence>
<keyword evidence="2" id="KW-0547">Nucleotide-binding</keyword>
<feature type="domain" description="ABC transporter" evidence="5">
    <location>
        <begin position="37"/>
        <end position="274"/>
    </location>
</feature>
<dbReference type="PANTHER" id="PTHR43023">
    <property type="entry name" value="PROTEIN TRIGALACTOSYLDIACYLGLYCEROL 3, CHLOROPLASTIC"/>
    <property type="match status" value="1"/>
</dbReference>
<dbReference type="Proteomes" id="UP000593737">
    <property type="component" value="Chromosome"/>
</dbReference>
<dbReference type="AlphaFoldDB" id="A0A7S8FA14"/>
<evidence type="ECO:0000256" key="4">
    <source>
        <dbReference type="SAM" id="MobiDB-lite"/>
    </source>
</evidence>
<feature type="region of interest" description="Disordered" evidence="4">
    <location>
        <begin position="276"/>
        <end position="300"/>
    </location>
</feature>
<dbReference type="Pfam" id="PF00005">
    <property type="entry name" value="ABC_tran"/>
    <property type="match status" value="1"/>
</dbReference>
<organism evidence="6 7">
    <name type="scientific">Candidatus Nitrospira kreftii</name>
    <dbReference type="NCBI Taxonomy" id="2652173"/>
    <lineage>
        <taxon>Bacteria</taxon>
        <taxon>Pseudomonadati</taxon>
        <taxon>Nitrospirota</taxon>
        <taxon>Nitrospiria</taxon>
        <taxon>Nitrospirales</taxon>
        <taxon>Nitrospiraceae</taxon>
        <taxon>Nitrospira</taxon>
    </lineage>
</organism>
<feature type="compositionally biased region" description="Basic and acidic residues" evidence="4">
    <location>
        <begin position="289"/>
        <end position="300"/>
    </location>
</feature>
<name>A0A7S8FA14_9BACT</name>
<evidence type="ECO:0000313" key="6">
    <source>
        <dbReference type="EMBL" id="QPD02344.1"/>
    </source>
</evidence>
<dbReference type="EMBL" id="CP047423">
    <property type="protein sequence ID" value="QPD02344.1"/>
    <property type="molecule type" value="Genomic_DNA"/>
</dbReference>
<dbReference type="InterPro" id="IPR003439">
    <property type="entry name" value="ABC_transporter-like_ATP-bd"/>
</dbReference>
<keyword evidence="1" id="KW-0813">Transport</keyword>
<gene>
    <name evidence="6" type="ORF">Nkreftii_000118</name>
</gene>
<dbReference type="SMART" id="SM00382">
    <property type="entry name" value="AAA"/>
    <property type="match status" value="1"/>
</dbReference>
<dbReference type="Gene3D" id="3.40.50.300">
    <property type="entry name" value="P-loop containing nucleotide triphosphate hydrolases"/>
    <property type="match status" value="1"/>
</dbReference>
<dbReference type="GO" id="GO:0016887">
    <property type="term" value="F:ATP hydrolysis activity"/>
    <property type="evidence" value="ECO:0007669"/>
    <property type="project" value="InterPro"/>
</dbReference>
<keyword evidence="3 6" id="KW-0067">ATP-binding</keyword>